<dbReference type="OrthoDB" id="5984119at2759"/>
<dbReference type="AlphaFoldDB" id="A0A8B6CSE3"/>
<feature type="domain" description="BZIP" evidence="9">
    <location>
        <begin position="37"/>
        <end position="77"/>
    </location>
</feature>
<dbReference type="InterPro" id="IPR046347">
    <property type="entry name" value="bZIP_sf"/>
</dbReference>
<dbReference type="EMBL" id="UYJE01002278">
    <property type="protein sequence ID" value="VDI09285.1"/>
    <property type="molecule type" value="Genomic_DNA"/>
</dbReference>
<keyword evidence="5" id="KW-0010">Activator</keyword>
<evidence type="ECO:0000313" key="10">
    <source>
        <dbReference type="EMBL" id="VDI09285.1"/>
    </source>
</evidence>
<accession>A0A8B6CSE3</accession>
<comment type="subcellular location">
    <subcellularLocation>
        <location evidence="1">Nucleus</location>
    </subcellularLocation>
</comment>
<gene>
    <name evidence="10" type="ORF">MGAL_10B093873</name>
</gene>
<feature type="compositionally biased region" description="Basic residues" evidence="8">
    <location>
        <begin position="17"/>
        <end position="27"/>
    </location>
</feature>
<comment type="caution">
    <text evidence="10">The sequence shown here is derived from an EMBL/GenBank/DDBJ whole genome shotgun (WGS) entry which is preliminary data.</text>
</comment>
<evidence type="ECO:0000256" key="1">
    <source>
        <dbReference type="ARBA" id="ARBA00004123"/>
    </source>
</evidence>
<dbReference type="InterPro" id="IPR039250">
    <property type="entry name" value="CREBL2/REPTOR-BP"/>
</dbReference>
<evidence type="ECO:0000256" key="8">
    <source>
        <dbReference type="SAM" id="MobiDB-lite"/>
    </source>
</evidence>
<dbReference type="PANTHER" id="PTHR21051">
    <property type="entry name" value="CAMP-RESPONSIVE ELEMENT-BINDING PROTEIN-LIKE 2"/>
    <property type="match status" value="1"/>
</dbReference>
<evidence type="ECO:0000256" key="2">
    <source>
        <dbReference type="ARBA" id="ARBA00009050"/>
    </source>
</evidence>
<evidence type="ECO:0000256" key="6">
    <source>
        <dbReference type="ARBA" id="ARBA00023163"/>
    </source>
</evidence>
<dbReference type="CDD" id="cd14709">
    <property type="entry name" value="bZIP_CREBL2"/>
    <property type="match status" value="1"/>
</dbReference>
<dbReference type="GO" id="GO:0003677">
    <property type="term" value="F:DNA binding"/>
    <property type="evidence" value="ECO:0007669"/>
    <property type="project" value="UniProtKB-KW"/>
</dbReference>
<keyword evidence="4" id="KW-0238">DNA-binding</keyword>
<evidence type="ECO:0000256" key="5">
    <source>
        <dbReference type="ARBA" id="ARBA00023159"/>
    </source>
</evidence>
<comment type="similarity">
    <text evidence="2">Belongs to the bZIP family. ATF subfamily.</text>
</comment>
<proteinExistence type="inferred from homology"/>
<protein>
    <recommendedName>
        <fullName evidence="9">BZIP domain-containing protein</fullName>
    </recommendedName>
</protein>
<feature type="region of interest" description="Disordered" evidence="8">
    <location>
        <begin position="1"/>
        <end position="33"/>
    </location>
</feature>
<organism evidence="10 11">
    <name type="scientific">Mytilus galloprovincialis</name>
    <name type="common">Mediterranean mussel</name>
    <dbReference type="NCBI Taxonomy" id="29158"/>
    <lineage>
        <taxon>Eukaryota</taxon>
        <taxon>Metazoa</taxon>
        <taxon>Spiralia</taxon>
        <taxon>Lophotrochozoa</taxon>
        <taxon>Mollusca</taxon>
        <taxon>Bivalvia</taxon>
        <taxon>Autobranchia</taxon>
        <taxon>Pteriomorphia</taxon>
        <taxon>Mytilida</taxon>
        <taxon>Mytiloidea</taxon>
        <taxon>Mytilidae</taxon>
        <taxon>Mytilinae</taxon>
        <taxon>Mytilus</taxon>
    </lineage>
</organism>
<keyword evidence="7" id="KW-0539">Nucleus</keyword>
<evidence type="ECO:0000256" key="3">
    <source>
        <dbReference type="ARBA" id="ARBA00023015"/>
    </source>
</evidence>
<sequence length="195" mass="22526">MPSEKENHNMTIDRSPRRSSKRPGRRTAKVDVKVKLERSRQSARECRARKKLRYQYLEDLVTSKEKAIFKLRDELALFYKWCKEIDNGILPTGLITSLALQTKIEDAESVFVGAITFDINPIHSISLTLCQYLFRVTSGTSYYKNAHRKICAEVDSGTISEIMFEKLQAIVEDDEQTDTFDTCLKTDIKTEPMDY</sequence>
<keyword evidence="6" id="KW-0804">Transcription</keyword>
<dbReference type="PANTHER" id="PTHR21051:SF4">
    <property type="entry name" value="CAMP-RESPONSIVE ELEMENT-BINDING PROTEIN-LIKE 2"/>
    <property type="match status" value="1"/>
</dbReference>
<dbReference type="InterPro" id="IPR004827">
    <property type="entry name" value="bZIP"/>
</dbReference>
<dbReference type="GO" id="GO:0003700">
    <property type="term" value="F:DNA-binding transcription factor activity"/>
    <property type="evidence" value="ECO:0007669"/>
    <property type="project" value="InterPro"/>
</dbReference>
<dbReference type="Proteomes" id="UP000596742">
    <property type="component" value="Unassembled WGS sequence"/>
</dbReference>
<evidence type="ECO:0000256" key="4">
    <source>
        <dbReference type="ARBA" id="ARBA00023125"/>
    </source>
</evidence>
<keyword evidence="11" id="KW-1185">Reference proteome</keyword>
<evidence type="ECO:0000256" key="7">
    <source>
        <dbReference type="ARBA" id="ARBA00023242"/>
    </source>
</evidence>
<dbReference type="SUPFAM" id="SSF57959">
    <property type="entry name" value="Leucine zipper domain"/>
    <property type="match status" value="1"/>
</dbReference>
<evidence type="ECO:0000259" key="9">
    <source>
        <dbReference type="Pfam" id="PF07716"/>
    </source>
</evidence>
<keyword evidence="3" id="KW-0805">Transcription regulation</keyword>
<name>A0A8B6CSE3_MYTGA</name>
<dbReference type="GO" id="GO:0005634">
    <property type="term" value="C:nucleus"/>
    <property type="evidence" value="ECO:0007669"/>
    <property type="project" value="UniProtKB-SubCell"/>
</dbReference>
<reference evidence="10" key="1">
    <citation type="submission" date="2018-11" db="EMBL/GenBank/DDBJ databases">
        <authorList>
            <person name="Alioto T."/>
            <person name="Alioto T."/>
        </authorList>
    </citation>
    <scope>NUCLEOTIDE SEQUENCE</scope>
</reference>
<evidence type="ECO:0000313" key="11">
    <source>
        <dbReference type="Proteomes" id="UP000596742"/>
    </source>
</evidence>
<dbReference type="Pfam" id="PF07716">
    <property type="entry name" value="bZIP_2"/>
    <property type="match status" value="1"/>
</dbReference>
<dbReference type="Gene3D" id="1.20.5.170">
    <property type="match status" value="1"/>
</dbReference>